<feature type="region of interest" description="Disordered" evidence="1">
    <location>
        <begin position="1"/>
        <end position="77"/>
    </location>
</feature>
<gene>
    <name evidence="2" type="ORF">Glove_641g12</name>
</gene>
<name>A0A397G4K1_9GLOM</name>
<comment type="caution">
    <text evidence="2">The sequence shown here is derived from an EMBL/GenBank/DDBJ whole genome shotgun (WGS) entry which is preliminary data.</text>
</comment>
<dbReference type="InterPro" id="IPR017956">
    <property type="entry name" value="AT_hook_DNA-bd_motif"/>
</dbReference>
<organism evidence="2 3">
    <name type="scientific">Diversispora epigaea</name>
    <dbReference type="NCBI Taxonomy" id="1348612"/>
    <lineage>
        <taxon>Eukaryota</taxon>
        <taxon>Fungi</taxon>
        <taxon>Fungi incertae sedis</taxon>
        <taxon>Mucoromycota</taxon>
        <taxon>Glomeromycotina</taxon>
        <taxon>Glomeromycetes</taxon>
        <taxon>Diversisporales</taxon>
        <taxon>Diversisporaceae</taxon>
        <taxon>Diversispora</taxon>
    </lineage>
</organism>
<sequence length="131" mass="14356">MTTMNNNMDNFIASISTVPPTRKRGRPRKEKAAVPTTPATPASPATPATSISVTPSTSVTPDTPVAKKRGRPRKVQKVEATNLQKITNIKKFIMKYYPSVANDTEKITENSLKSLKMAKICGKLLVMKKNI</sequence>
<feature type="compositionally biased region" description="Low complexity" evidence="1">
    <location>
        <begin position="33"/>
        <end position="64"/>
    </location>
</feature>
<dbReference type="AlphaFoldDB" id="A0A397G4K1"/>
<dbReference type="Proteomes" id="UP000266861">
    <property type="component" value="Unassembled WGS sequence"/>
</dbReference>
<accession>A0A397G4K1</accession>
<dbReference type="SMART" id="SM00384">
    <property type="entry name" value="AT_hook"/>
    <property type="match status" value="2"/>
</dbReference>
<keyword evidence="3" id="KW-1185">Reference proteome</keyword>
<proteinExistence type="predicted"/>
<evidence type="ECO:0000313" key="3">
    <source>
        <dbReference type="Proteomes" id="UP000266861"/>
    </source>
</evidence>
<reference evidence="2 3" key="1">
    <citation type="submission" date="2018-08" db="EMBL/GenBank/DDBJ databases">
        <title>Genome and evolution of the arbuscular mycorrhizal fungus Diversispora epigaea (formerly Glomus versiforme) and its bacterial endosymbionts.</title>
        <authorList>
            <person name="Sun X."/>
            <person name="Fei Z."/>
            <person name="Harrison M."/>
        </authorList>
    </citation>
    <scope>NUCLEOTIDE SEQUENCE [LARGE SCALE GENOMIC DNA]</scope>
    <source>
        <strain evidence="2 3">IT104</strain>
    </source>
</reference>
<protein>
    <submittedName>
        <fullName evidence="2">Uncharacterized protein</fullName>
    </submittedName>
</protein>
<evidence type="ECO:0000313" key="2">
    <source>
        <dbReference type="EMBL" id="RHZ45961.1"/>
    </source>
</evidence>
<dbReference type="GO" id="GO:0003677">
    <property type="term" value="F:DNA binding"/>
    <property type="evidence" value="ECO:0007669"/>
    <property type="project" value="InterPro"/>
</dbReference>
<dbReference type="Pfam" id="PF02178">
    <property type="entry name" value="AT_hook"/>
    <property type="match status" value="2"/>
</dbReference>
<dbReference type="EMBL" id="PQFF01000532">
    <property type="protein sequence ID" value="RHZ45961.1"/>
    <property type="molecule type" value="Genomic_DNA"/>
</dbReference>
<evidence type="ECO:0000256" key="1">
    <source>
        <dbReference type="SAM" id="MobiDB-lite"/>
    </source>
</evidence>
<feature type="compositionally biased region" description="Basic residues" evidence="1">
    <location>
        <begin position="66"/>
        <end position="75"/>
    </location>
</feature>
<feature type="compositionally biased region" description="Polar residues" evidence="1">
    <location>
        <begin position="1"/>
        <end position="19"/>
    </location>
</feature>